<sequence length="29" mass="3234">MSFVGLWATWGGIEMAKAKFAKKGFDEQV</sequence>
<name>A0A916JKJ0_9FLAO</name>
<dbReference type="EMBL" id="OU015584">
    <property type="protein sequence ID" value="CAG5078322.1"/>
    <property type="molecule type" value="Genomic_DNA"/>
</dbReference>
<dbReference type="AlphaFoldDB" id="A0A916JKJ0"/>
<dbReference type="Proteomes" id="UP000683507">
    <property type="component" value="Chromosome"/>
</dbReference>
<keyword evidence="2" id="KW-1185">Reference proteome</keyword>
<proteinExistence type="predicted"/>
<dbReference type="KEGG" id="ptan:CRYO30217_00640"/>
<organism evidence="1 2">
    <name type="scientific">Parvicella tangerina</name>
    <dbReference type="NCBI Taxonomy" id="2829795"/>
    <lineage>
        <taxon>Bacteria</taxon>
        <taxon>Pseudomonadati</taxon>
        <taxon>Bacteroidota</taxon>
        <taxon>Flavobacteriia</taxon>
        <taxon>Flavobacteriales</taxon>
        <taxon>Parvicellaceae</taxon>
        <taxon>Parvicella</taxon>
    </lineage>
</organism>
<gene>
    <name evidence="1" type="ORF">CRYO30217_00640</name>
</gene>
<protein>
    <submittedName>
        <fullName evidence="1">Uncharacterized protein</fullName>
    </submittedName>
</protein>
<reference evidence="1" key="1">
    <citation type="submission" date="2021-04" db="EMBL/GenBank/DDBJ databases">
        <authorList>
            <person name="Rodrigo-Torres L."/>
            <person name="Arahal R. D."/>
            <person name="Lucena T."/>
        </authorList>
    </citation>
    <scope>NUCLEOTIDE SEQUENCE</scope>
    <source>
        <strain evidence="1">AS29M-1</strain>
    </source>
</reference>
<evidence type="ECO:0000313" key="2">
    <source>
        <dbReference type="Proteomes" id="UP000683507"/>
    </source>
</evidence>
<accession>A0A916JKJ0</accession>
<evidence type="ECO:0000313" key="1">
    <source>
        <dbReference type="EMBL" id="CAG5078322.1"/>
    </source>
</evidence>